<accession>A0A385TQS2</accession>
<dbReference type="PROSITE" id="PS50206">
    <property type="entry name" value="RHODANESE_3"/>
    <property type="match status" value="1"/>
</dbReference>
<dbReference type="InterPro" id="IPR001763">
    <property type="entry name" value="Rhodanese-like_dom"/>
</dbReference>
<proteinExistence type="predicted"/>
<protein>
    <submittedName>
        <fullName evidence="2">Rhodanese-like domain-containing protein</fullName>
    </submittedName>
</protein>
<reference evidence="2 3" key="1">
    <citation type="submission" date="2018-09" db="EMBL/GenBank/DDBJ databases">
        <title>Genome Sequence of Paenibacillus lautus Strain E7593-69, Azo Dye-Degrading Bacteria, Isolated from Commercial Tattoo Inks.</title>
        <authorList>
            <person name="Nho S.W."/>
            <person name="Kim S.-J."/>
            <person name="Kweon O."/>
            <person name="Cerniglia C.E."/>
        </authorList>
    </citation>
    <scope>NUCLEOTIDE SEQUENCE [LARGE SCALE GENOMIC DNA]</scope>
    <source>
        <strain evidence="2 3">E7593-69</strain>
    </source>
</reference>
<evidence type="ECO:0000259" key="1">
    <source>
        <dbReference type="PROSITE" id="PS50206"/>
    </source>
</evidence>
<dbReference type="Gene3D" id="3.40.250.10">
    <property type="entry name" value="Rhodanese-like domain"/>
    <property type="match status" value="1"/>
</dbReference>
<keyword evidence="3" id="KW-1185">Reference proteome</keyword>
<dbReference type="EMBL" id="CP032412">
    <property type="protein sequence ID" value="AYB45064.1"/>
    <property type="molecule type" value="Genomic_DNA"/>
</dbReference>
<dbReference type="SUPFAM" id="SSF52821">
    <property type="entry name" value="Rhodanese/Cell cycle control phosphatase"/>
    <property type="match status" value="1"/>
</dbReference>
<evidence type="ECO:0000313" key="3">
    <source>
        <dbReference type="Proteomes" id="UP000266552"/>
    </source>
</evidence>
<dbReference type="AlphaFoldDB" id="A0A385TQS2"/>
<dbReference type="RefSeq" id="WP_119848913.1">
    <property type="nucleotide sequence ID" value="NZ_CP032412.1"/>
</dbReference>
<dbReference type="CDD" id="cd00158">
    <property type="entry name" value="RHOD"/>
    <property type="match status" value="1"/>
</dbReference>
<dbReference type="KEGG" id="plw:D5F53_18045"/>
<dbReference type="PANTHER" id="PTHR43031">
    <property type="entry name" value="FAD-DEPENDENT OXIDOREDUCTASE"/>
    <property type="match status" value="1"/>
</dbReference>
<dbReference type="SMART" id="SM00450">
    <property type="entry name" value="RHOD"/>
    <property type="match status" value="1"/>
</dbReference>
<evidence type="ECO:0000313" key="2">
    <source>
        <dbReference type="EMBL" id="AYB45064.1"/>
    </source>
</evidence>
<dbReference type="PANTHER" id="PTHR43031:SF17">
    <property type="entry name" value="SULFURTRANSFERASE YTWF-RELATED"/>
    <property type="match status" value="1"/>
</dbReference>
<name>A0A385TQS2_PAELA</name>
<feature type="domain" description="Rhodanese" evidence="1">
    <location>
        <begin position="41"/>
        <end position="121"/>
    </location>
</feature>
<dbReference type="Proteomes" id="UP000266552">
    <property type="component" value="Chromosome"/>
</dbReference>
<organism evidence="2 3">
    <name type="scientific">Paenibacillus lautus</name>
    <name type="common">Bacillus lautus</name>
    <dbReference type="NCBI Taxonomy" id="1401"/>
    <lineage>
        <taxon>Bacteria</taxon>
        <taxon>Bacillati</taxon>
        <taxon>Bacillota</taxon>
        <taxon>Bacilli</taxon>
        <taxon>Bacillales</taxon>
        <taxon>Paenibacillaceae</taxon>
        <taxon>Paenibacillus</taxon>
    </lineage>
</organism>
<dbReference type="InterPro" id="IPR050229">
    <property type="entry name" value="GlpE_sulfurtransferase"/>
</dbReference>
<dbReference type="InterPro" id="IPR036873">
    <property type="entry name" value="Rhodanese-like_dom_sf"/>
</dbReference>
<dbReference type="Pfam" id="PF00581">
    <property type="entry name" value="Rhodanese"/>
    <property type="match status" value="1"/>
</dbReference>
<sequence length="121" mass="13550">MDIINVLFIALIILFVVWRILPAKGVRQITAAQLKHELKDANANKQFIDVRTPGEFKGNHIRGFRNIPLDQLLSSSKSLSKEREVVLICQSGMRSNKASKTLKKSGFEKVTNVKGGMNAWS</sequence>
<gene>
    <name evidence="2" type="ORF">D5F53_18045</name>
</gene>